<dbReference type="EMBL" id="JBANEI010000001">
    <property type="protein sequence ID" value="MEI2680642.1"/>
    <property type="molecule type" value="Genomic_DNA"/>
</dbReference>
<dbReference type="PANTHER" id="PTHR30528:SF0">
    <property type="entry name" value="CYTOPLASMIC PROTEIN"/>
    <property type="match status" value="1"/>
</dbReference>
<accession>A0ABU8DAU1</accession>
<sequence length="413" mass="47524">MTAVTLSLVQARQLHLAAQGLLRPPSHKARFDDLLAAIRRMSLLQIDTIHVVARSPYLVLFSRLGDYPVSWLEQALARGELFEYWAHEACFIPIEDYPLLRHRMLNPVALGWKYNQAWMDQHQQEIADLLAHIGENGAVRSADFAAPAGQKPGWWAWKPHKRHLENLFSAGELMVSERRNFQRVYDLRQRVLPEWDDALHALTEKDATERMLENSAASLGIFRPSWLADYYRLKRAPVTQAITRWLEQGRVRAVLVESLGTLYVHQTLFAQLDAPQAATHTAILSPFDPLVWDRKRALELFNFDYRLECYTPEAKRQYGYFVLPILHRGALKGRLDARMLRKEKILQVKTLWLEPEVRVTQQLLGDLQRALTKFARWQGAEMIEVNKLPASMATAWPARWKIVCGSGFFVAGG</sequence>
<keyword evidence="2" id="KW-1185">Reference proteome</keyword>
<dbReference type="InterPro" id="IPR009351">
    <property type="entry name" value="AlkZ-like"/>
</dbReference>
<gene>
    <name evidence="1" type="ORF">V8N49_03065</name>
</gene>
<dbReference type="RefSeq" id="WP_336202347.1">
    <property type="nucleotide sequence ID" value="NZ_JBANEI010000001.1"/>
</dbReference>
<proteinExistence type="predicted"/>
<name>A0ABU8DAU1_ERWAP</name>
<evidence type="ECO:0000313" key="1">
    <source>
        <dbReference type="EMBL" id="MEI2680642.1"/>
    </source>
</evidence>
<comment type="caution">
    <text evidence="1">The sequence shown here is derived from an EMBL/GenBank/DDBJ whole genome shotgun (WGS) entry which is preliminary data.</text>
</comment>
<dbReference type="PANTHER" id="PTHR30528">
    <property type="entry name" value="CYTOPLASMIC PROTEIN"/>
    <property type="match status" value="1"/>
</dbReference>
<evidence type="ECO:0000313" key="2">
    <source>
        <dbReference type="Proteomes" id="UP001306592"/>
    </source>
</evidence>
<organism evidence="1 2">
    <name type="scientific">Erwinia aphidicola</name>
    <dbReference type="NCBI Taxonomy" id="68334"/>
    <lineage>
        <taxon>Bacteria</taxon>
        <taxon>Pseudomonadati</taxon>
        <taxon>Pseudomonadota</taxon>
        <taxon>Gammaproteobacteria</taxon>
        <taxon>Enterobacterales</taxon>
        <taxon>Erwiniaceae</taxon>
        <taxon>Erwinia</taxon>
    </lineage>
</organism>
<protein>
    <submittedName>
        <fullName evidence="1">Winged helix-turn-helix domain-containing protein</fullName>
    </submittedName>
</protein>
<reference evidence="1 2" key="1">
    <citation type="submission" date="2024-02" db="EMBL/GenBank/DDBJ databases">
        <title>First report Erwinia aphidicola in onion in Chile.</title>
        <authorList>
            <person name="Valenzuela M."/>
            <person name="Pena M."/>
            <person name="Dutta B."/>
        </authorList>
    </citation>
    <scope>NUCLEOTIDE SEQUENCE [LARGE SCALE GENOMIC DNA]</scope>
    <source>
        <strain evidence="1 2">QCJ3A</strain>
    </source>
</reference>
<dbReference type="Pfam" id="PF06224">
    <property type="entry name" value="AlkZ-like"/>
    <property type="match status" value="1"/>
</dbReference>
<dbReference type="Proteomes" id="UP001306592">
    <property type="component" value="Unassembled WGS sequence"/>
</dbReference>